<reference evidence="1 2" key="1">
    <citation type="submission" date="2018-08" db="EMBL/GenBank/DDBJ databases">
        <title>A genome reference for cultivated species of the human gut microbiota.</title>
        <authorList>
            <person name="Zou Y."/>
            <person name="Xue W."/>
            <person name="Luo G."/>
        </authorList>
    </citation>
    <scope>NUCLEOTIDE SEQUENCE [LARGE SCALE GENOMIC DNA]</scope>
    <source>
        <strain evidence="1 2">TF08-13</strain>
    </source>
</reference>
<evidence type="ECO:0000313" key="1">
    <source>
        <dbReference type="EMBL" id="RGL16886.1"/>
    </source>
</evidence>
<gene>
    <name evidence="1" type="ORF">DXC80_03560</name>
</gene>
<comment type="caution">
    <text evidence="1">The sequence shown here is derived from an EMBL/GenBank/DDBJ whole genome shotgun (WGS) entry which is preliminary data.</text>
</comment>
<evidence type="ECO:0000313" key="2">
    <source>
        <dbReference type="Proteomes" id="UP000260795"/>
    </source>
</evidence>
<dbReference type="Proteomes" id="UP000260795">
    <property type="component" value="Unassembled WGS sequence"/>
</dbReference>
<proteinExistence type="predicted"/>
<sequence length="76" mass="8618">MVCFGVDLYRFSLICNDYFRKVVYKKEKGDEQIVLTPSISESDIKFLKISSLFPPDAYSTGLSYIPNCGCKCTALF</sequence>
<name>A0A3E4RA17_BACUN</name>
<protein>
    <submittedName>
        <fullName evidence="1">Uncharacterized protein</fullName>
    </submittedName>
</protein>
<dbReference type="AlphaFoldDB" id="A0A3E4RA17"/>
<dbReference type="EMBL" id="QSRK01000003">
    <property type="protein sequence ID" value="RGL16886.1"/>
    <property type="molecule type" value="Genomic_DNA"/>
</dbReference>
<accession>A0A3E4RA17</accession>
<organism evidence="1 2">
    <name type="scientific">Bacteroides uniformis</name>
    <dbReference type="NCBI Taxonomy" id="820"/>
    <lineage>
        <taxon>Bacteria</taxon>
        <taxon>Pseudomonadati</taxon>
        <taxon>Bacteroidota</taxon>
        <taxon>Bacteroidia</taxon>
        <taxon>Bacteroidales</taxon>
        <taxon>Bacteroidaceae</taxon>
        <taxon>Bacteroides</taxon>
    </lineage>
</organism>